<organism evidence="1 2">
    <name type="scientific">Chitinophaga eiseniae</name>
    <dbReference type="NCBI Taxonomy" id="634771"/>
    <lineage>
        <taxon>Bacteria</taxon>
        <taxon>Pseudomonadati</taxon>
        <taxon>Bacteroidota</taxon>
        <taxon>Chitinophagia</taxon>
        <taxon>Chitinophagales</taxon>
        <taxon>Chitinophagaceae</taxon>
        <taxon>Chitinophaga</taxon>
    </lineage>
</organism>
<dbReference type="Proteomes" id="UP000190367">
    <property type="component" value="Unassembled WGS sequence"/>
</dbReference>
<accession>A0A1T4M8S2</accession>
<evidence type="ECO:0000313" key="1">
    <source>
        <dbReference type="EMBL" id="SJZ63423.1"/>
    </source>
</evidence>
<reference evidence="2" key="1">
    <citation type="submission" date="2017-02" db="EMBL/GenBank/DDBJ databases">
        <authorList>
            <person name="Varghese N."/>
            <person name="Submissions S."/>
        </authorList>
    </citation>
    <scope>NUCLEOTIDE SEQUENCE [LARGE SCALE GENOMIC DNA]</scope>
    <source>
        <strain evidence="2">DSM 22224</strain>
    </source>
</reference>
<dbReference type="EMBL" id="FUWZ01000001">
    <property type="protein sequence ID" value="SJZ63423.1"/>
    <property type="molecule type" value="Genomic_DNA"/>
</dbReference>
<protein>
    <submittedName>
        <fullName evidence="1">Uncharacterized protein</fullName>
    </submittedName>
</protein>
<gene>
    <name evidence="1" type="ORF">SAMN04488128_101996</name>
</gene>
<proteinExistence type="predicted"/>
<dbReference type="STRING" id="634771.SAMN04488128_101996"/>
<sequence length="47" mass="5302">MKKKPAAKLKLAKIKVAALSQTVVVEDHNRTLPITQHKTCPETFWVC</sequence>
<name>A0A1T4M8S2_9BACT</name>
<dbReference type="RefSeq" id="WP_159455891.1">
    <property type="nucleotide sequence ID" value="NZ_FUWZ01000001.1"/>
</dbReference>
<keyword evidence="2" id="KW-1185">Reference proteome</keyword>
<evidence type="ECO:0000313" key="2">
    <source>
        <dbReference type="Proteomes" id="UP000190367"/>
    </source>
</evidence>
<dbReference type="AlphaFoldDB" id="A0A1T4M8S2"/>